<proteinExistence type="predicted"/>
<feature type="transmembrane region" description="Helical" evidence="1">
    <location>
        <begin position="179"/>
        <end position="200"/>
    </location>
</feature>
<dbReference type="GeneID" id="89288231"/>
<accession>A0ABM8IVV0</accession>
<dbReference type="Proteomes" id="UP001341135">
    <property type="component" value="Chromosome"/>
</dbReference>
<keyword evidence="3" id="KW-1185">Reference proteome</keyword>
<evidence type="ECO:0000256" key="1">
    <source>
        <dbReference type="SAM" id="Phobius"/>
    </source>
</evidence>
<keyword evidence="1" id="KW-0812">Transmembrane</keyword>
<sequence length="249" mass="27728">MRAIAPIVAAAILALIAGAGITAYVLSRPAAEAPLAAIGTANIIASVETRYIVEYMVFASDKIDLKVYLNGTDVADIFILVPTSSSEYMVVYNKYDYQSGTLLELNYMKEFIVLAWRDGYVDAIIVDMENPAPGEVRLHTTHHPDPMSLTQYVKVTKRWWDILWEGFAVLFEMMTAMKFVIDIVVAMLPYAGAMWSVWLVSAISKALRDMSIEPLIDFFYKNYQIVRGIVSAVTQIVLKIIDLITGPAT</sequence>
<reference evidence="2 3" key="1">
    <citation type="submission" date="2023-09" db="EMBL/GenBank/DDBJ databases">
        <title>Pyrofollis japonicus gen. nov. sp. nov., a novel member of the family Pyrodictiaceae isolated from the Iheya North hydrothermal field.</title>
        <authorList>
            <person name="Miyazaki U."/>
            <person name="Sanari M."/>
            <person name="Tame A."/>
            <person name="Kitajima M."/>
            <person name="Okamoto A."/>
            <person name="Sawayama S."/>
            <person name="Miyazaki J."/>
            <person name="Takai K."/>
            <person name="Nakagawa S."/>
        </authorList>
    </citation>
    <scope>NUCLEOTIDE SEQUENCE [LARGE SCALE GENOMIC DNA]</scope>
    <source>
        <strain evidence="2 3">AV2</strain>
    </source>
</reference>
<protein>
    <submittedName>
        <fullName evidence="2">Uncharacterized protein</fullName>
    </submittedName>
</protein>
<organism evidence="2 3">
    <name type="scientific">Pyrodictium abyssi</name>
    <dbReference type="NCBI Taxonomy" id="54256"/>
    <lineage>
        <taxon>Archaea</taxon>
        <taxon>Thermoproteota</taxon>
        <taxon>Thermoprotei</taxon>
        <taxon>Desulfurococcales</taxon>
        <taxon>Pyrodictiaceae</taxon>
        <taxon>Pyrodictium</taxon>
    </lineage>
</organism>
<dbReference type="RefSeq" id="WP_338251055.1">
    <property type="nucleotide sequence ID" value="NZ_AP028907.1"/>
</dbReference>
<keyword evidence="1" id="KW-0472">Membrane</keyword>
<dbReference type="EMBL" id="AP028907">
    <property type="protein sequence ID" value="BES80636.1"/>
    <property type="molecule type" value="Genomic_DNA"/>
</dbReference>
<gene>
    <name evidence="2" type="ORF">PABY_02030</name>
</gene>
<evidence type="ECO:0000313" key="2">
    <source>
        <dbReference type="EMBL" id="BES80636.1"/>
    </source>
</evidence>
<name>A0ABM8IVV0_9CREN</name>
<evidence type="ECO:0000313" key="3">
    <source>
        <dbReference type="Proteomes" id="UP001341135"/>
    </source>
</evidence>
<keyword evidence="1" id="KW-1133">Transmembrane helix</keyword>